<keyword evidence="3" id="KW-1185">Reference proteome</keyword>
<gene>
    <name evidence="2" type="ORF">CC1G_15263</name>
</gene>
<comment type="caution">
    <text evidence="2">The sequence shown here is derived from an EMBL/GenBank/DDBJ whole genome shotgun (WGS) entry which is preliminary data.</text>
</comment>
<feature type="region of interest" description="Disordered" evidence="1">
    <location>
        <begin position="270"/>
        <end position="292"/>
    </location>
</feature>
<dbReference type="STRING" id="240176.D6RPW2"/>
<evidence type="ECO:0000256" key="1">
    <source>
        <dbReference type="SAM" id="MobiDB-lite"/>
    </source>
</evidence>
<dbReference type="InParanoid" id="D6RPW2"/>
<feature type="compositionally biased region" description="Pro residues" evidence="1">
    <location>
        <begin position="275"/>
        <end position="288"/>
    </location>
</feature>
<dbReference type="InterPro" id="IPR051035">
    <property type="entry name" value="Mito_inheritance_9"/>
</dbReference>
<evidence type="ECO:0000313" key="3">
    <source>
        <dbReference type="Proteomes" id="UP000001861"/>
    </source>
</evidence>
<dbReference type="GeneID" id="9378776"/>
<dbReference type="PANTHER" id="PTHR36091">
    <property type="entry name" value="ALTERED INHERITANCE OF MITOCHONDRIA PROTEIN 9, MITOCHONDRIAL"/>
    <property type="match status" value="1"/>
</dbReference>
<dbReference type="GO" id="GO:0016301">
    <property type="term" value="F:kinase activity"/>
    <property type="evidence" value="ECO:0007669"/>
    <property type="project" value="UniProtKB-KW"/>
</dbReference>
<dbReference type="RefSeq" id="XP_002910355.1">
    <property type="nucleotide sequence ID" value="XM_002910309.1"/>
</dbReference>
<dbReference type="Proteomes" id="UP000001861">
    <property type="component" value="Unassembled WGS sequence"/>
</dbReference>
<proteinExistence type="predicted"/>
<dbReference type="GO" id="GO:0005739">
    <property type="term" value="C:mitochondrion"/>
    <property type="evidence" value="ECO:0007669"/>
    <property type="project" value="TreeGrafter"/>
</dbReference>
<keyword evidence="2" id="KW-0808">Transferase</keyword>
<evidence type="ECO:0000313" key="2">
    <source>
        <dbReference type="EMBL" id="EFI26861.1"/>
    </source>
</evidence>
<dbReference type="OMA" id="FPSIFDC"/>
<dbReference type="PANTHER" id="PTHR36091:SF2">
    <property type="entry name" value="AMINOGLYCOSIDE PHOSPHOTRANSFERASE DOMAIN-CONTAINING PROTEIN"/>
    <property type="match status" value="1"/>
</dbReference>
<sequence>MPTYSTSASNEDFFRFTSGRWLHDEDNQNALRYQRFNVEALKNAATLSLSDAPQAQVSNFSKLAEGRCNKVFDVQFTDGRRVLSLACPLPSLDLRTWERLGLVQVPRVLSWSSRAEHTPVEAEYVIMDVADGVELPFSVWHQLTMHQKLRLVDQWIKFESTVIKALSGGGYGSLYYRKDLPPEVARDVFVDGQAEEEFALGPSTVQLGYWEERFGWPRDLDLDCGPFLQLNVSSRARCLIPSQISLRLRACLDPQIRHAPLVRQAHIQGTMGAPSAPPDPLEPHPPARPVRRHRPYLIPKDKSFHRPVLTLRYSHQNNIFLSREALERDGTIQISAVIDWQHTAVLPLYLTTFIPQFIQLAIPAPGQPQEQFTKEIAYLRKAYHALYYETGGDVDWATIVMSEIDGSFPLSQTVPAGAERCWHRGYANLKKRLIDIGTRWVQLIGPGVPFPRPELCSDPEEAVRAEEDDVKWTEVAGELDAIQRFVGVGSAWGVSNEDYEGAVAANRELCKAWVESLTEEDKRGMGGVDPVDIWPVRP</sequence>
<dbReference type="EMBL" id="AACS02000010">
    <property type="protein sequence ID" value="EFI26861.1"/>
    <property type="molecule type" value="Genomic_DNA"/>
</dbReference>
<dbReference type="eggNOG" id="ENOG502S9KK">
    <property type="taxonomic scope" value="Eukaryota"/>
</dbReference>
<accession>D6RPW2</accession>
<keyword evidence="2" id="KW-0418">Kinase</keyword>
<name>D6RPW2_COPC7</name>
<reference evidence="2 3" key="1">
    <citation type="journal article" date="2010" name="Proc. Natl. Acad. Sci. U.S.A.">
        <title>Insights into evolution of multicellular fungi from the assembled chromosomes of the mushroom Coprinopsis cinerea (Coprinus cinereus).</title>
        <authorList>
            <person name="Stajich J.E."/>
            <person name="Wilke S.K."/>
            <person name="Ahren D."/>
            <person name="Au C.H."/>
            <person name="Birren B.W."/>
            <person name="Borodovsky M."/>
            <person name="Burns C."/>
            <person name="Canback B."/>
            <person name="Casselton L.A."/>
            <person name="Cheng C.K."/>
            <person name="Deng J."/>
            <person name="Dietrich F.S."/>
            <person name="Fargo D.C."/>
            <person name="Farman M.L."/>
            <person name="Gathman A.C."/>
            <person name="Goldberg J."/>
            <person name="Guigo R."/>
            <person name="Hoegger P.J."/>
            <person name="Hooker J.B."/>
            <person name="Huggins A."/>
            <person name="James T.Y."/>
            <person name="Kamada T."/>
            <person name="Kilaru S."/>
            <person name="Kodira C."/>
            <person name="Kues U."/>
            <person name="Kupfer D."/>
            <person name="Kwan H.S."/>
            <person name="Lomsadze A."/>
            <person name="Li W."/>
            <person name="Lilly W.W."/>
            <person name="Ma L.J."/>
            <person name="Mackey A.J."/>
            <person name="Manning G."/>
            <person name="Martin F."/>
            <person name="Muraguchi H."/>
            <person name="Natvig D.O."/>
            <person name="Palmerini H."/>
            <person name="Ramesh M.A."/>
            <person name="Rehmeyer C.J."/>
            <person name="Roe B.A."/>
            <person name="Shenoy N."/>
            <person name="Stanke M."/>
            <person name="Ter-Hovhannisyan V."/>
            <person name="Tunlid A."/>
            <person name="Velagapudi R."/>
            <person name="Vision T.J."/>
            <person name="Zeng Q."/>
            <person name="Zolan M.E."/>
            <person name="Pukkila P.J."/>
        </authorList>
    </citation>
    <scope>NUCLEOTIDE SEQUENCE [LARGE SCALE GENOMIC DNA]</scope>
    <source>
        <strain evidence="3">Okayama-7 / 130 / ATCC MYA-4618 / FGSC 9003</strain>
    </source>
</reference>
<dbReference type="KEGG" id="cci:CC1G_15263"/>
<protein>
    <submittedName>
        <fullName evidence="2">Protein kinase subdomain-containing protein PKL/CAK/Fmp29</fullName>
    </submittedName>
</protein>
<organism evidence="2 3">
    <name type="scientific">Coprinopsis cinerea (strain Okayama-7 / 130 / ATCC MYA-4618 / FGSC 9003)</name>
    <name type="common">Inky cap fungus</name>
    <name type="synonym">Hormographiella aspergillata</name>
    <dbReference type="NCBI Taxonomy" id="240176"/>
    <lineage>
        <taxon>Eukaryota</taxon>
        <taxon>Fungi</taxon>
        <taxon>Dikarya</taxon>
        <taxon>Basidiomycota</taxon>
        <taxon>Agaricomycotina</taxon>
        <taxon>Agaricomycetes</taxon>
        <taxon>Agaricomycetidae</taxon>
        <taxon>Agaricales</taxon>
        <taxon>Agaricineae</taxon>
        <taxon>Psathyrellaceae</taxon>
        <taxon>Coprinopsis</taxon>
    </lineage>
</organism>
<dbReference type="OrthoDB" id="2968323at2759"/>
<dbReference type="VEuPathDB" id="FungiDB:CC1G_15263"/>
<dbReference type="HOGENOM" id="CLU_019189_13_1_1"/>
<dbReference type="AlphaFoldDB" id="D6RPW2"/>